<proteinExistence type="predicted"/>
<feature type="domain" description="FAR1" evidence="2">
    <location>
        <begin position="55"/>
        <end position="93"/>
    </location>
</feature>
<name>A0A5A7Q433_STRAF</name>
<dbReference type="OrthoDB" id="691593at2759"/>
<reference evidence="4" key="1">
    <citation type="journal article" date="2019" name="Curr. Biol.">
        <title>Genome Sequence of Striga asiatica Provides Insight into the Evolution of Plant Parasitism.</title>
        <authorList>
            <person name="Yoshida S."/>
            <person name="Kim S."/>
            <person name="Wafula E.K."/>
            <person name="Tanskanen J."/>
            <person name="Kim Y.M."/>
            <person name="Honaas L."/>
            <person name="Yang Z."/>
            <person name="Spallek T."/>
            <person name="Conn C.E."/>
            <person name="Ichihashi Y."/>
            <person name="Cheong K."/>
            <person name="Cui S."/>
            <person name="Der J.P."/>
            <person name="Gundlach H."/>
            <person name="Jiao Y."/>
            <person name="Hori C."/>
            <person name="Ishida J.K."/>
            <person name="Kasahara H."/>
            <person name="Kiba T."/>
            <person name="Kim M.S."/>
            <person name="Koo N."/>
            <person name="Laohavisit A."/>
            <person name="Lee Y.H."/>
            <person name="Lumba S."/>
            <person name="McCourt P."/>
            <person name="Mortimer J.C."/>
            <person name="Mutuku J.M."/>
            <person name="Nomura T."/>
            <person name="Sasaki-Sekimoto Y."/>
            <person name="Seto Y."/>
            <person name="Wang Y."/>
            <person name="Wakatake T."/>
            <person name="Sakakibara H."/>
            <person name="Demura T."/>
            <person name="Yamaguchi S."/>
            <person name="Yoneyama K."/>
            <person name="Manabe R.I."/>
            <person name="Nelson D.C."/>
            <person name="Schulman A.H."/>
            <person name="Timko M.P."/>
            <person name="dePamphilis C.W."/>
            <person name="Choi D."/>
            <person name="Shirasu K."/>
        </authorList>
    </citation>
    <scope>NUCLEOTIDE SEQUENCE [LARGE SCALE GENOMIC DNA]</scope>
    <source>
        <strain evidence="4">cv. UVA1</strain>
    </source>
</reference>
<evidence type="ECO:0000256" key="1">
    <source>
        <dbReference type="SAM" id="MobiDB-lite"/>
    </source>
</evidence>
<evidence type="ECO:0000259" key="2">
    <source>
        <dbReference type="Pfam" id="PF03101"/>
    </source>
</evidence>
<dbReference type="Proteomes" id="UP000325081">
    <property type="component" value="Unassembled WGS sequence"/>
</dbReference>
<feature type="region of interest" description="Disordered" evidence="1">
    <location>
        <begin position="1"/>
        <end position="21"/>
    </location>
</feature>
<evidence type="ECO:0000313" key="3">
    <source>
        <dbReference type="EMBL" id="GER39824.1"/>
    </source>
</evidence>
<dbReference type="AlphaFoldDB" id="A0A5A7Q433"/>
<dbReference type="InterPro" id="IPR004330">
    <property type="entry name" value="FAR1_DNA_bnd_dom"/>
</dbReference>
<protein>
    <submittedName>
        <fullName evidence="3">FAR1-related protein</fullName>
    </submittedName>
</protein>
<comment type="caution">
    <text evidence="3">The sequence shown here is derived from an EMBL/GenBank/DDBJ whole genome shotgun (WGS) entry which is preliminary data.</text>
</comment>
<organism evidence="3 4">
    <name type="scientific">Striga asiatica</name>
    <name type="common">Asiatic witchweed</name>
    <name type="synonym">Buchnera asiatica</name>
    <dbReference type="NCBI Taxonomy" id="4170"/>
    <lineage>
        <taxon>Eukaryota</taxon>
        <taxon>Viridiplantae</taxon>
        <taxon>Streptophyta</taxon>
        <taxon>Embryophyta</taxon>
        <taxon>Tracheophyta</taxon>
        <taxon>Spermatophyta</taxon>
        <taxon>Magnoliopsida</taxon>
        <taxon>eudicotyledons</taxon>
        <taxon>Gunneridae</taxon>
        <taxon>Pentapetalae</taxon>
        <taxon>asterids</taxon>
        <taxon>lamiids</taxon>
        <taxon>Lamiales</taxon>
        <taxon>Orobanchaceae</taxon>
        <taxon>Buchnereae</taxon>
        <taxon>Striga</taxon>
    </lineage>
</organism>
<accession>A0A5A7Q433</accession>
<sequence length="113" mass="12793">MDSADSQPVATPSGPSQHQQLVITPGGTKYWIPQCEDSIRPRKGQVFRTLTEAVDFYRTYASAVGFDVRQSTLVKAMDKTILWRYLVCSREGTIADCLKVASRLWNIQCYMLE</sequence>
<gene>
    <name evidence="3" type="ORF">STAS_16458</name>
</gene>
<dbReference type="EMBL" id="BKCP01005739">
    <property type="protein sequence ID" value="GER39824.1"/>
    <property type="molecule type" value="Genomic_DNA"/>
</dbReference>
<keyword evidence="4" id="KW-1185">Reference proteome</keyword>
<dbReference type="Pfam" id="PF03101">
    <property type="entry name" value="FAR1"/>
    <property type="match status" value="1"/>
</dbReference>
<dbReference type="PANTHER" id="PTHR46328">
    <property type="entry name" value="FAR-RED IMPAIRED RESPONSIVE (FAR1) FAMILY PROTEIN-RELATED"/>
    <property type="match status" value="1"/>
</dbReference>
<evidence type="ECO:0000313" key="4">
    <source>
        <dbReference type="Proteomes" id="UP000325081"/>
    </source>
</evidence>
<dbReference type="PANTHER" id="PTHR46328:SF30">
    <property type="entry name" value="OS04G0641500 PROTEIN"/>
    <property type="match status" value="1"/>
</dbReference>